<keyword evidence="3" id="KW-0378">Hydrolase</keyword>
<comment type="caution">
    <text evidence="3">The sequence shown here is derived from an EMBL/GenBank/DDBJ whole genome shotgun (WGS) entry which is preliminary data.</text>
</comment>
<dbReference type="PROSITE" id="PS01227">
    <property type="entry name" value="UPF0012"/>
    <property type="match status" value="1"/>
</dbReference>
<dbReference type="Pfam" id="PF00795">
    <property type="entry name" value="CN_hydrolase"/>
    <property type="match status" value="1"/>
</dbReference>
<dbReference type="PANTHER" id="PTHR47799:SF1">
    <property type="entry name" value="OMEGA-AMIDASE YAFV"/>
    <property type="match status" value="1"/>
</dbReference>
<evidence type="ECO:0000256" key="1">
    <source>
        <dbReference type="ARBA" id="ARBA00010613"/>
    </source>
</evidence>
<feature type="domain" description="CN hydrolase" evidence="2">
    <location>
        <begin position="1"/>
        <end position="237"/>
    </location>
</feature>
<keyword evidence="4" id="KW-1185">Reference proteome</keyword>
<dbReference type="CDD" id="cd07583">
    <property type="entry name" value="nitrilase_5"/>
    <property type="match status" value="1"/>
</dbReference>
<evidence type="ECO:0000259" key="2">
    <source>
        <dbReference type="PROSITE" id="PS50263"/>
    </source>
</evidence>
<proteinExistence type="inferred from homology"/>
<accession>A0ABV3Q7C2</accession>
<name>A0ABV3Q7C2_9BACL</name>
<dbReference type="InterPro" id="IPR003010">
    <property type="entry name" value="C-N_Hydrolase"/>
</dbReference>
<dbReference type="InterPro" id="IPR001110">
    <property type="entry name" value="UPF0012_CS"/>
</dbReference>
<dbReference type="GO" id="GO:0016787">
    <property type="term" value="F:hydrolase activity"/>
    <property type="evidence" value="ECO:0007669"/>
    <property type="project" value="UniProtKB-KW"/>
</dbReference>
<evidence type="ECO:0000313" key="3">
    <source>
        <dbReference type="EMBL" id="MEW9503139.1"/>
    </source>
</evidence>
<dbReference type="Gene3D" id="3.60.110.10">
    <property type="entry name" value="Carbon-nitrogen hydrolase"/>
    <property type="match status" value="1"/>
</dbReference>
<evidence type="ECO:0000313" key="4">
    <source>
        <dbReference type="Proteomes" id="UP001556040"/>
    </source>
</evidence>
<dbReference type="InterPro" id="IPR052737">
    <property type="entry name" value="Omega-amidase_YafV"/>
</dbReference>
<gene>
    <name evidence="3" type="ORF">AB1471_15275</name>
</gene>
<protein>
    <submittedName>
        <fullName evidence="3">Carbon-nitrogen family hydrolase</fullName>
    </submittedName>
</protein>
<reference evidence="3 4" key="1">
    <citation type="journal article" date="1979" name="Int. J. Syst. Evol. Microbiol.">
        <title>Bacillus globisporus subsp. marinus subsp. nov.</title>
        <authorList>
            <person name="Liu H."/>
        </authorList>
    </citation>
    <scope>NUCLEOTIDE SEQUENCE [LARGE SCALE GENOMIC DNA]</scope>
    <source>
        <strain evidence="3 4">DSM 1297</strain>
    </source>
</reference>
<dbReference type="InterPro" id="IPR036526">
    <property type="entry name" value="C-N_Hydrolase_sf"/>
</dbReference>
<dbReference type="SUPFAM" id="SSF56317">
    <property type="entry name" value="Carbon-nitrogen hydrolase"/>
    <property type="match status" value="1"/>
</dbReference>
<dbReference type="RefSeq" id="WP_367780626.1">
    <property type="nucleotide sequence ID" value="NZ_JBFMIA010000024.1"/>
</dbReference>
<organism evidence="3 4">
    <name type="scientific">Jeotgalibacillus marinus</name>
    <dbReference type="NCBI Taxonomy" id="86667"/>
    <lineage>
        <taxon>Bacteria</taxon>
        <taxon>Bacillati</taxon>
        <taxon>Bacillota</taxon>
        <taxon>Bacilli</taxon>
        <taxon>Bacillales</taxon>
        <taxon>Caryophanaceae</taxon>
        <taxon>Jeotgalibacillus</taxon>
    </lineage>
</organism>
<sequence length="259" mass="29613">MKIGLLQMDIIFGQPEKNRQKVKTHLENFVRDEYDFIVLPELWTTGYDLTRLDEISEKDARHSISFIQDLAKEYNVNIIGGSVANQKEDGVYNTLFVVNRSGVLIHQYSKLHLFKLMDEHLYLSAGTDSPSFRLEGVQFGGFICYDIRFPEWIRKPVLDGAEAIVVVAEWPEARIDHWITLLRARAIENQSFVIACNRVGSDPNNAFGGNSLIIDPWGEIISQGSLNEEMVTASIDIDRVKNIRSKIPVFDDRKPTYYS</sequence>
<dbReference type="PANTHER" id="PTHR47799">
    <property type="entry name" value="OMEGA-AMIDASE YAFV"/>
    <property type="match status" value="1"/>
</dbReference>
<dbReference type="PROSITE" id="PS50263">
    <property type="entry name" value="CN_HYDROLASE"/>
    <property type="match status" value="1"/>
</dbReference>
<dbReference type="EMBL" id="JBFMIA010000024">
    <property type="protein sequence ID" value="MEW9503139.1"/>
    <property type="molecule type" value="Genomic_DNA"/>
</dbReference>
<dbReference type="Proteomes" id="UP001556040">
    <property type="component" value="Unassembled WGS sequence"/>
</dbReference>
<comment type="similarity">
    <text evidence="1">Belongs to the carbon-nitrogen hydrolase superfamily. NIT1/NIT2 family.</text>
</comment>